<keyword evidence="17" id="KW-1185">Reference proteome</keyword>
<dbReference type="AlphaFoldDB" id="A0AAV0BR33"/>
<protein>
    <recommendedName>
        <fullName evidence="4 12">GDP-Man:Man(3)GlcNAc(2)-PP-Dol alpha-1,2-mannosyltransferase</fullName>
        <ecNumber evidence="3 12">2.4.1.131</ecNumber>
    </recommendedName>
</protein>
<dbReference type="PANTHER" id="PTHR45919">
    <property type="entry name" value="GDP-MAN:MAN(3)GLCNAC(2)-PP-DOL ALPHA-1,2-MANNOSYLTRANSFERASE"/>
    <property type="match status" value="1"/>
</dbReference>
<evidence type="ECO:0000256" key="7">
    <source>
        <dbReference type="ARBA" id="ARBA00022692"/>
    </source>
</evidence>
<evidence type="ECO:0000256" key="12">
    <source>
        <dbReference type="RuleBase" id="RU367051"/>
    </source>
</evidence>
<dbReference type="SUPFAM" id="SSF53756">
    <property type="entry name" value="UDP-Glycosyltransferase/glycogen phosphorylase"/>
    <property type="match status" value="1"/>
</dbReference>
<evidence type="ECO:0000259" key="14">
    <source>
        <dbReference type="Pfam" id="PF00534"/>
    </source>
</evidence>
<keyword evidence="10 12" id="KW-0472">Membrane</keyword>
<evidence type="ECO:0000256" key="10">
    <source>
        <dbReference type="ARBA" id="ARBA00023136"/>
    </source>
</evidence>
<evidence type="ECO:0000256" key="8">
    <source>
        <dbReference type="ARBA" id="ARBA00022824"/>
    </source>
</evidence>
<accession>A0AAV0BR33</accession>
<comment type="function">
    <text evidence="12">GDP-Man:Man(3)GlcNAc(2)-PP-Dol alpha-1,2-mannosyltransferase that operates in the biosynthetic pathway of dolichol-linked oligosaccharides, the glycan precursors employed in protein asparagine (N)-glycosylation. The assembly of dolichol-linked oligosaccharides begins on the cytosolic side of the endoplasmic reticulum membrane and finishes in its lumen. The sequential addition of sugars to dolichol pyrophosphate produces dolichol-linked oligosaccharides containing fourteen sugars, including two GlcNAcs, nine mannoses and three glucoses. Once assembled, the oligosaccharide is transferred from the lipid to nascent proteins by oligosaccharyltransferases. Catalyzes, on the cytoplasmic face of the endoplasmic reticulum, the addition of the fourth and fifth mannose residues to the dolichol-linked oligosaccharide chain, to produce Man(5)GlcNAc(2)-PP-dolichol core oligosaccharide.</text>
</comment>
<feature type="compositionally biased region" description="Basic and acidic residues" evidence="13">
    <location>
        <begin position="558"/>
        <end position="568"/>
    </location>
</feature>
<comment type="similarity">
    <text evidence="12">Belongs to the glycosyltransferase group 1 family. Glycosyltransferase 4 subfamily.</text>
</comment>
<feature type="region of interest" description="Disordered" evidence="13">
    <location>
        <begin position="558"/>
        <end position="577"/>
    </location>
</feature>
<dbReference type="GO" id="GO:0006487">
    <property type="term" value="P:protein N-linked glycosylation"/>
    <property type="evidence" value="ECO:0007669"/>
    <property type="project" value="TreeGrafter"/>
</dbReference>
<proteinExistence type="inferred from homology"/>
<evidence type="ECO:0000256" key="2">
    <source>
        <dbReference type="ARBA" id="ARBA00004922"/>
    </source>
</evidence>
<evidence type="ECO:0000313" key="16">
    <source>
        <dbReference type="EMBL" id="CAH7688826.1"/>
    </source>
</evidence>
<evidence type="ECO:0000256" key="6">
    <source>
        <dbReference type="ARBA" id="ARBA00022679"/>
    </source>
</evidence>
<dbReference type="EC" id="2.4.1.131" evidence="3 12"/>
<dbReference type="CDD" id="cd03806">
    <property type="entry name" value="GT4_ALG11-like"/>
    <property type="match status" value="1"/>
</dbReference>
<dbReference type="InterPro" id="IPR038013">
    <property type="entry name" value="ALG11"/>
</dbReference>
<dbReference type="Gene3D" id="3.40.50.2000">
    <property type="entry name" value="Glycogen Phosphorylase B"/>
    <property type="match status" value="1"/>
</dbReference>
<dbReference type="InterPro" id="IPR001296">
    <property type="entry name" value="Glyco_trans_1"/>
</dbReference>
<comment type="subcellular location">
    <subcellularLocation>
        <location evidence="1">Endoplasmic reticulum membrane</location>
        <topology evidence="1">Single-pass membrane protein</topology>
    </subcellularLocation>
</comment>
<name>A0AAV0BR33_PHAPC</name>
<comment type="pathway">
    <text evidence="2 12">Protein modification; protein glycosylation.</text>
</comment>
<organism evidence="16 17">
    <name type="scientific">Phakopsora pachyrhizi</name>
    <name type="common">Asian soybean rust disease fungus</name>
    <dbReference type="NCBI Taxonomy" id="170000"/>
    <lineage>
        <taxon>Eukaryota</taxon>
        <taxon>Fungi</taxon>
        <taxon>Dikarya</taxon>
        <taxon>Basidiomycota</taxon>
        <taxon>Pucciniomycotina</taxon>
        <taxon>Pucciniomycetes</taxon>
        <taxon>Pucciniales</taxon>
        <taxon>Phakopsoraceae</taxon>
        <taxon>Phakopsora</taxon>
    </lineage>
</organism>
<comment type="caution">
    <text evidence="16">The sequence shown here is derived from an EMBL/GenBank/DDBJ whole genome shotgun (WGS) entry which is preliminary data.</text>
</comment>
<evidence type="ECO:0000259" key="15">
    <source>
        <dbReference type="Pfam" id="PF15924"/>
    </source>
</evidence>
<reference evidence="16" key="1">
    <citation type="submission" date="2022-06" db="EMBL/GenBank/DDBJ databases">
        <authorList>
            <consortium name="SYNGENTA / RWTH Aachen University"/>
        </authorList>
    </citation>
    <scope>NUCLEOTIDE SEQUENCE</scope>
</reference>
<gene>
    <name evidence="16" type="ORF">PPACK8108_LOCUS23859</name>
</gene>
<dbReference type="GO" id="GO:0005789">
    <property type="term" value="C:endoplasmic reticulum membrane"/>
    <property type="evidence" value="ECO:0007669"/>
    <property type="project" value="UniProtKB-SubCell"/>
</dbReference>
<dbReference type="GO" id="GO:0004377">
    <property type="term" value="F:GDP-Man:Man(3)GlcNAc(2)-PP-Dol alpha-1,2-mannosyltransferase activity"/>
    <property type="evidence" value="ECO:0007669"/>
    <property type="project" value="UniProtKB-UniRule"/>
</dbReference>
<evidence type="ECO:0000256" key="4">
    <source>
        <dbReference type="ARBA" id="ARBA00022018"/>
    </source>
</evidence>
<evidence type="ECO:0000256" key="5">
    <source>
        <dbReference type="ARBA" id="ARBA00022676"/>
    </source>
</evidence>
<keyword evidence="5 12" id="KW-0328">Glycosyltransferase</keyword>
<feature type="transmembrane region" description="Helical" evidence="12">
    <location>
        <begin position="254"/>
        <end position="272"/>
    </location>
</feature>
<evidence type="ECO:0000256" key="3">
    <source>
        <dbReference type="ARBA" id="ARBA00012645"/>
    </source>
</evidence>
<dbReference type="Proteomes" id="UP001153365">
    <property type="component" value="Unassembled WGS sequence"/>
</dbReference>
<evidence type="ECO:0000256" key="13">
    <source>
        <dbReference type="SAM" id="MobiDB-lite"/>
    </source>
</evidence>
<evidence type="ECO:0000256" key="11">
    <source>
        <dbReference type="ARBA" id="ARBA00045065"/>
    </source>
</evidence>
<evidence type="ECO:0000256" key="9">
    <source>
        <dbReference type="ARBA" id="ARBA00022989"/>
    </source>
</evidence>
<dbReference type="Pfam" id="PF00534">
    <property type="entry name" value="Glycos_transf_1"/>
    <property type="match status" value="1"/>
</dbReference>
<dbReference type="InterPro" id="IPR031814">
    <property type="entry name" value="ALG11_N"/>
</dbReference>
<sequence length="622" mass="71886">MGLLSFLNFSRNDEERGIGPTTLNLLKVLIYLILILVVSIYLNIKLFSLTLRLYGSSSLVGSRNTKNRKKFIRSLLSSRNNQTDEVEDNGYKIIGFFHPYCNAGGGGERVLWTAVSLHQRKDPTQRTICAIYTGDIGVSKLEMVSKVKQRFDIELDPQTLILVPLTCRYLVEASTWPRFTIIGQSIGSILLGYEAFTRLVPDIYIDTMGYAFTFPVFKLLANVPVGAYIHYPTISTNMLERVSKRDSSHNNNSTISNSFILSYLKLFYYIIFAELYSLCLRQADDLMVNSTWTKNHIVRLLQPCYKRHKPQESDNRATSASTIIPQPIEKIDLNLRNRHHQKSSLNSNTADRIVENSIEVKVVYPPCDVMSLIRFPLLPRSSIILSISQFRPEKDQRKQIEAFSDFLKRSLTLEDEKEIKLILAGSCRGKEDEDRVDELKKLAKELGIDSRVEFRVNVDYRELKDLLKSSLVGISTMVDEHFGISIVEFMAAGLIPLVHRSGGPESDIIKSDDYKIEEQTGFHATDYKSYSEKLDQIFNNQCKRSDKNRRKESFKNLNDKFVDHQKEQEQEEDEMEEDDFRLIEMRKRARLDSVERFSVQNFETSWMDWFIKLEKKTETKNK</sequence>
<dbReference type="Pfam" id="PF15924">
    <property type="entry name" value="ALG11_N"/>
    <property type="match status" value="1"/>
</dbReference>
<keyword evidence="8 12" id="KW-0256">Endoplasmic reticulum</keyword>
<feature type="transmembrane region" description="Helical" evidence="12">
    <location>
        <begin position="25"/>
        <end position="44"/>
    </location>
</feature>
<feature type="domain" description="ALG11 mannosyltransferase N-terminal" evidence="15">
    <location>
        <begin position="92"/>
        <end position="300"/>
    </location>
</feature>
<keyword evidence="9 12" id="KW-1133">Transmembrane helix</keyword>
<dbReference type="PANTHER" id="PTHR45919:SF1">
    <property type="entry name" value="GDP-MAN:MAN(3)GLCNAC(2)-PP-DOL ALPHA-1,2-MANNOSYLTRANSFERASE"/>
    <property type="match status" value="1"/>
</dbReference>
<evidence type="ECO:0000256" key="1">
    <source>
        <dbReference type="ARBA" id="ARBA00004389"/>
    </source>
</evidence>
<keyword evidence="6 12" id="KW-0808">Transferase</keyword>
<feature type="domain" description="Glycosyl transferase family 1" evidence="14">
    <location>
        <begin position="381"/>
        <end position="546"/>
    </location>
</feature>
<comment type="catalytic activity">
    <reaction evidence="11 12">
        <text>an alpha-D-Man-(1-&gt;3)-[alpha-D-Man-(1-&gt;6)]-beta-D-Man-(1-&gt;4)-beta-D-GlcNAc-(1-&gt;4)-alpha-D-GlcNAc-diphospho-di-trans,poly-cis-dolichol + 2 GDP-alpha-D-mannose = an alpha-D-Man-(1-&gt;2)-alpha-D-Man-(1-&gt;2)-alpha-D-Man-(1-&gt;3)-[alpha-D-Man-(1-&gt;6)]-beta-D-Man-(1-&gt;4)-beta-D-GlcNAc-(1-&gt;4)-alpha-D-GlcNAc-diphospho-di-trans,poly-cis-dolichol + 2 GDP + 2 H(+)</text>
        <dbReference type="Rhea" id="RHEA:29523"/>
        <dbReference type="Rhea" id="RHEA-COMP:19515"/>
        <dbReference type="Rhea" id="RHEA-COMP:19516"/>
        <dbReference type="ChEBI" id="CHEBI:15378"/>
        <dbReference type="ChEBI" id="CHEBI:57527"/>
        <dbReference type="ChEBI" id="CHEBI:58189"/>
        <dbReference type="ChEBI" id="CHEBI:132511"/>
        <dbReference type="ChEBI" id="CHEBI:132515"/>
        <dbReference type="EC" id="2.4.1.131"/>
    </reaction>
    <physiologicalReaction direction="left-to-right" evidence="11 12">
        <dbReference type="Rhea" id="RHEA:29524"/>
    </physiologicalReaction>
</comment>
<evidence type="ECO:0000313" key="17">
    <source>
        <dbReference type="Proteomes" id="UP001153365"/>
    </source>
</evidence>
<dbReference type="EMBL" id="CALTRL010006023">
    <property type="protein sequence ID" value="CAH7688826.1"/>
    <property type="molecule type" value="Genomic_DNA"/>
</dbReference>
<keyword evidence="7 12" id="KW-0812">Transmembrane</keyword>